<evidence type="ECO:0000313" key="3">
    <source>
        <dbReference type="Proteomes" id="UP001597145"/>
    </source>
</evidence>
<organism evidence="2 3">
    <name type="scientific">Pseudonocardia aurantiaca</name>
    <dbReference type="NCBI Taxonomy" id="75290"/>
    <lineage>
        <taxon>Bacteria</taxon>
        <taxon>Bacillati</taxon>
        <taxon>Actinomycetota</taxon>
        <taxon>Actinomycetes</taxon>
        <taxon>Pseudonocardiales</taxon>
        <taxon>Pseudonocardiaceae</taxon>
        <taxon>Pseudonocardia</taxon>
    </lineage>
</organism>
<evidence type="ECO:0000259" key="1">
    <source>
        <dbReference type="PROSITE" id="PS51464"/>
    </source>
</evidence>
<reference evidence="3" key="1">
    <citation type="journal article" date="2019" name="Int. J. Syst. Evol. Microbiol.">
        <title>The Global Catalogue of Microorganisms (GCM) 10K type strain sequencing project: providing services to taxonomists for standard genome sequencing and annotation.</title>
        <authorList>
            <consortium name="The Broad Institute Genomics Platform"/>
            <consortium name="The Broad Institute Genome Sequencing Center for Infectious Disease"/>
            <person name="Wu L."/>
            <person name="Ma J."/>
        </authorList>
    </citation>
    <scope>NUCLEOTIDE SEQUENCE [LARGE SCALE GENOMIC DNA]</scope>
    <source>
        <strain evidence="3">JCM 12165</strain>
    </source>
</reference>
<dbReference type="PANTHER" id="PTHR30390">
    <property type="entry name" value="SEDOHEPTULOSE 7-PHOSPHATE ISOMERASE / DNAA INITIATOR-ASSOCIATING FACTOR FOR REPLICATION INITIATION"/>
    <property type="match status" value="1"/>
</dbReference>
<sequence>MSTESLYPFLHTGAADRDVLLRDVARSTAEKVAEIGRLRAQVVEADGDRIAACASAMAARFARGGRLLVFGNGGSSTDAAAMAALCVGGGAGARRLPAFALASDVATLTALANDVGFENVFARPVAAAGRPDDIAMGLSTSGGSANVLRGLAAAHERGLLTVGLAGYAGGAMAEAAARGEIDHLFVMPSSSVHRIQEAQTTTYHVLWELVQRALGPA</sequence>
<name>A0ABW4FHM9_9PSEU</name>
<dbReference type="CDD" id="cd05006">
    <property type="entry name" value="SIS_GmhA"/>
    <property type="match status" value="1"/>
</dbReference>
<keyword evidence="3" id="KW-1185">Reference proteome</keyword>
<protein>
    <submittedName>
        <fullName evidence="2">SIS domain-containing protein</fullName>
    </submittedName>
</protein>
<dbReference type="RefSeq" id="WP_343976871.1">
    <property type="nucleotide sequence ID" value="NZ_BAAAJG010000008.1"/>
</dbReference>
<accession>A0ABW4FHM9</accession>
<dbReference type="Gene3D" id="3.40.50.10490">
    <property type="entry name" value="Glucose-6-phosphate isomerase like protein, domain 1"/>
    <property type="match status" value="1"/>
</dbReference>
<dbReference type="Proteomes" id="UP001597145">
    <property type="component" value="Unassembled WGS sequence"/>
</dbReference>
<comment type="caution">
    <text evidence="2">The sequence shown here is derived from an EMBL/GenBank/DDBJ whole genome shotgun (WGS) entry which is preliminary data.</text>
</comment>
<dbReference type="Pfam" id="PF13580">
    <property type="entry name" value="SIS_2"/>
    <property type="match status" value="1"/>
</dbReference>
<dbReference type="SUPFAM" id="SSF53697">
    <property type="entry name" value="SIS domain"/>
    <property type="match status" value="1"/>
</dbReference>
<dbReference type="InterPro" id="IPR035461">
    <property type="entry name" value="GmhA/DiaA"/>
</dbReference>
<dbReference type="PROSITE" id="PS51464">
    <property type="entry name" value="SIS"/>
    <property type="match status" value="1"/>
</dbReference>
<dbReference type="EMBL" id="JBHUCP010000007">
    <property type="protein sequence ID" value="MFD1530153.1"/>
    <property type="molecule type" value="Genomic_DNA"/>
</dbReference>
<dbReference type="InterPro" id="IPR050099">
    <property type="entry name" value="SIS_GmhA/DiaA_subfam"/>
</dbReference>
<gene>
    <name evidence="2" type="ORF">ACFSCY_11935</name>
</gene>
<proteinExistence type="predicted"/>
<dbReference type="InterPro" id="IPR046348">
    <property type="entry name" value="SIS_dom_sf"/>
</dbReference>
<dbReference type="InterPro" id="IPR001347">
    <property type="entry name" value="SIS_dom"/>
</dbReference>
<feature type="domain" description="SIS" evidence="1">
    <location>
        <begin position="57"/>
        <end position="216"/>
    </location>
</feature>
<evidence type="ECO:0000313" key="2">
    <source>
        <dbReference type="EMBL" id="MFD1530153.1"/>
    </source>
</evidence>